<feature type="signal peptide" evidence="1">
    <location>
        <begin position="1"/>
        <end position="23"/>
    </location>
</feature>
<dbReference type="OrthoDB" id="41724at2"/>
<evidence type="ECO:0000259" key="2">
    <source>
        <dbReference type="Pfam" id="PF13088"/>
    </source>
</evidence>
<dbReference type="PANTHER" id="PTHR43752">
    <property type="entry name" value="BNR/ASP-BOX REPEAT FAMILY PROTEIN"/>
    <property type="match status" value="1"/>
</dbReference>
<evidence type="ECO:0000313" key="4">
    <source>
        <dbReference type="Proteomes" id="UP000078486"/>
    </source>
</evidence>
<accession>A0A178IID9</accession>
<dbReference type="STRING" id="1184151.AW736_13220"/>
<comment type="caution">
    <text evidence="3">The sequence shown here is derived from an EMBL/GenBank/DDBJ whole genome shotgun (WGS) entry which is preliminary data.</text>
</comment>
<dbReference type="Gene3D" id="2.120.10.10">
    <property type="match status" value="1"/>
</dbReference>
<evidence type="ECO:0000313" key="3">
    <source>
        <dbReference type="EMBL" id="OAM89421.1"/>
    </source>
</evidence>
<dbReference type="Pfam" id="PF13088">
    <property type="entry name" value="BNR_2"/>
    <property type="match status" value="1"/>
</dbReference>
<dbReference type="AlphaFoldDB" id="A0A178IID9"/>
<name>A0A178IID9_9BACT</name>
<gene>
    <name evidence="3" type="ORF">AW736_13220</name>
</gene>
<sequence length="421" mass="46403">MFFRISIFTGVLLLASFVPSTRAAQSTAKTQLLRLGTREIATDKATAYGTPVVPMWRAPMPAEDGSRAAGFPILKTAEHFEVWRPKSRRDGAYNHYACLIYYGGRFYAMWGNHPFGEDGPGQRVLFASSQDGKQWAFHGEFCPAPGPVLNTDKQGIHLKPDRWVVADGKLYGIVYVHGAGIYPIARELTAQGKPGAAFLLRQLPENGRLPSFMPGAREIPETAARIRQWYADNDTISWWAHSAGERIVHSRGIDGARLIEPFMYRSKAGLVVLQRSFQKKGEEPVLNNRMYASFPDGKGGWSKPHPTDIPDAPSRAQAHRLSDGRVLLIGNQIAPRFDSGLYLPRDPLTLSTSADGEAFDRVFALRAGASRGPRFSGITGRARGTAFGYPSMIMHNGVIHVLYSINKEDMAVSSVSLDSIK</sequence>
<dbReference type="InterPro" id="IPR011040">
    <property type="entry name" value="Sialidase"/>
</dbReference>
<feature type="chain" id="PRO_5008088895" description="Sialidase domain-containing protein" evidence="1">
    <location>
        <begin position="24"/>
        <end position="421"/>
    </location>
</feature>
<protein>
    <recommendedName>
        <fullName evidence="2">Sialidase domain-containing protein</fullName>
    </recommendedName>
</protein>
<dbReference type="InterPro" id="IPR036278">
    <property type="entry name" value="Sialidase_sf"/>
</dbReference>
<feature type="domain" description="Sialidase" evidence="2">
    <location>
        <begin position="239"/>
        <end position="401"/>
    </location>
</feature>
<dbReference type="RefSeq" id="WP_068770670.1">
    <property type="nucleotide sequence ID" value="NZ_CP109796.1"/>
</dbReference>
<evidence type="ECO:0000256" key="1">
    <source>
        <dbReference type="SAM" id="SignalP"/>
    </source>
</evidence>
<reference evidence="3 4" key="1">
    <citation type="submission" date="2016-01" db="EMBL/GenBank/DDBJ databases">
        <title>High potential of lignocellulose degradation of a new Verrucomicrobia species.</title>
        <authorList>
            <person name="Wang Y."/>
            <person name="Shi Y."/>
            <person name="Qiu Z."/>
            <person name="Liu S."/>
            <person name="Yang H."/>
        </authorList>
    </citation>
    <scope>NUCLEOTIDE SEQUENCE [LARGE SCALE GENOMIC DNA]</scope>
    <source>
        <strain evidence="3 4">TSB47</strain>
    </source>
</reference>
<dbReference type="EMBL" id="LRRQ01000096">
    <property type="protein sequence ID" value="OAM89421.1"/>
    <property type="molecule type" value="Genomic_DNA"/>
</dbReference>
<organism evidence="3 4">
    <name type="scientific">Termitidicoccus mucosus</name>
    <dbReference type="NCBI Taxonomy" id="1184151"/>
    <lineage>
        <taxon>Bacteria</taxon>
        <taxon>Pseudomonadati</taxon>
        <taxon>Verrucomicrobiota</taxon>
        <taxon>Opitutia</taxon>
        <taxon>Opitutales</taxon>
        <taxon>Opitutaceae</taxon>
        <taxon>Termitidicoccus</taxon>
    </lineage>
</organism>
<dbReference type="Proteomes" id="UP000078486">
    <property type="component" value="Unassembled WGS sequence"/>
</dbReference>
<keyword evidence="4" id="KW-1185">Reference proteome</keyword>
<proteinExistence type="predicted"/>
<keyword evidence="1" id="KW-0732">Signal</keyword>
<dbReference type="SUPFAM" id="SSF50939">
    <property type="entry name" value="Sialidases"/>
    <property type="match status" value="1"/>
</dbReference>
<dbReference type="PANTHER" id="PTHR43752:SF2">
    <property type="entry name" value="BNR_ASP-BOX REPEAT FAMILY PROTEIN"/>
    <property type="match status" value="1"/>
</dbReference>